<gene>
    <name evidence="1" type="ORF">UABAM_01143</name>
</gene>
<dbReference type="RefSeq" id="WP_151967029.1">
    <property type="nucleotide sequence ID" value="NZ_AP019860.1"/>
</dbReference>
<sequence>MESLPKLGVGLGYRSPFMGDIFLHHQQIDFLEIVADHFMSDIPQKNHELQMLREEFTLIPHGLNLSLGSAEGVNLEYVEKLAVLIEKVSPPWWSEHICFTTAGGIDIGHLSPLPFNQESVDVLCRNVETVRKYIKTPLLLENITYLFRVPGSTMTEAEFISKVIRTTGCGLLLDLTNVYTNATNYNYDIEEYLAHLPMEKVVQLHFVGGHWDEDVLIDSHSHTTPPEVWSIMHKVFERAAVKGAILERDENLPHFDEILQELNKAREISKKWP</sequence>
<dbReference type="AlphaFoldDB" id="A0A5S9IKM5"/>
<protein>
    <submittedName>
        <fullName evidence="1">UPF0276 protein</fullName>
    </submittedName>
</protein>
<reference evidence="1 2" key="1">
    <citation type="submission" date="2019-08" db="EMBL/GenBank/DDBJ databases">
        <title>Complete genome sequence of Candidatus Uab amorphum.</title>
        <authorList>
            <person name="Shiratori T."/>
            <person name="Suzuki S."/>
            <person name="Kakizawa Y."/>
            <person name="Ishida K."/>
        </authorList>
    </citation>
    <scope>NUCLEOTIDE SEQUENCE [LARGE SCALE GENOMIC DNA]</scope>
    <source>
        <strain evidence="1 2">SRT547</strain>
    </source>
</reference>
<evidence type="ECO:0000313" key="2">
    <source>
        <dbReference type="Proteomes" id="UP000326354"/>
    </source>
</evidence>
<dbReference type="OrthoDB" id="9763101at2"/>
<evidence type="ECO:0000313" key="1">
    <source>
        <dbReference type="EMBL" id="BBM82800.1"/>
    </source>
</evidence>
<keyword evidence="2" id="KW-1185">Reference proteome</keyword>
<organism evidence="1 2">
    <name type="scientific">Uabimicrobium amorphum</name>
    <dbReference type="NCBI Taxonomy" id="2596890"/>
    <lineage>
        <taxon>Bacteria</taxon>
        <taxon>Pseudomonadati</taxon>
        <taxon>Planctomycetota</taxon>
        <taxon>Candidatus Uabimicrobiia</taxon>
        <taxon>Candidatus Uabimicrobiales</taxon>
        <taxon>Candidatus Uabimicrobiaceae</taxon>
        <taxon>Candidatus Uabimicrobium</taxon>
    </lineage>
</organism>
<dbReference type="Gene3D" id="3.20.20.150">
    <property type="entry name" value="Divalent-metal-dependent TIM barrel enzymes"/>
    <property type="match status" value="1"/>
</dbReference>
<dbReference type="Pfam" id="PF05114">
    <property type="entry name" value="MbnB_TglH_ChrH"/>
    <property type="match status" value="1"/>
</dbReference>
<dbReference type="EMBL" id="AP019860">
    <property type="protein sequence ID" value="BBM82800.1"/>
    <property type="molecule type" value="Genomic_DNA"/>
</dbReference>
<accession>A0A5S9IKM5</accession>
<dbReference type="PANTHER" id="PTHR42194">
    <property type="entry name" value="UPF0276 PROTEIN HI_1600"/>
    <property type="match status" value="1"/>
</dbReference>
<dbReference type="InterPro" id="IPR007801">
    <property type="entry name" value="MbnB/TglH/ChrH"/>
</dbReference>
<dbReference type="KEGG" id="uam:UABAM_01143"/>
<dbReference type="NCBIfam" id="NF003818">
    <property type="entry name" value="PRK05409.1"/>
    <property type="match status" value="1"/>
</dbReference>
<proteinExistence type="predicted"/>
<name>A0A5S9IKM5_UABAM</name>
<dbReference type="PANTHER" id="PTHR42194:SF1">
    <property type="entry name" value="UPF0276 PROTEIN HI_1600"/>
    <property type="match status" value="1"/>
</dbReference>
<dbReference type="Proteomes" id="UP000326354">
    <property type="component" value="Chromosome"/>
</dbReference>